<evidence type="ECO:0000259" key="7">
    <source>
        <dbReference type="PROSITE" id="PS51160"/>
    </source>
</evidence>
<dbReference type="InterPro" id="IPR001792">
    <property type="entry name" value="Acylphosphatase-like_dom"/>
</dbReference>
<protein>
    <recommendedName>
        <fullName evidence="3 5">acylphosphatase</fullName>
        <ecNumber evidence="2 5">3.6.1.7</ecNumber>
    </recommendedName>
</protein>
<evidence type="ECO:0000256" key="3">
    <source>
        <dbReference type="ARBA" id="ARBA00015991"/>
    </source>
</evidence>
<evidence type="ECO:0000256" key="4">
    <source>
        <dbReference type="ARBA" id="ARBA00047645"/>
    </source>
</evidence>
<dbReference type="RefSeq" id="WP_097644688.1">
    <property type="nucleotide sequence ID" value="NZ_NQWI01000066.1"/>
</dbReference>
<dbReference type="Proteomes" id="UP000220527">
    <property type="component" value="Unassembled WGS sequence"/>
</dbReference>
<dbReference type="Gene3D" id="3.30.70.100">
    <property type="match status" value="1"/>
</dbReference>
<dbReference type="PANTHER" id="PTHR47268:SF4">
    <property type="entry name" value="ACYLPHOSPHATASE"/>
    <property type="match status" value="1"/>
</dbReference>
<evidence type="ECO:0000313" key="9">
    <source>
        <dbReference type="Proteomes" id="UP000220527"/>
    </source>
</evidence>
<dbReference type="InterPro" id="IPR020456">
    <property type="entry name" value="Acylphosphatase"/>
</dbReference>
<dbReference type="NCBIfam" id="NF011016">
    <property type="entry name" value="PRK14444.1"/>
    <property type="match status" value="1"/>
</dbReference>
<dbReference type="PRINTS" id="PR00112">
    <property type="entry name" value="ACYLPHPHTASE"/>
</dbReference>
<evidence type="ECO:0000256" key="1">
    <source>
        <dbReference type="ARBA" id="ARBA00005614"/>
    </source>
</evidence>
<dbReference type="GO" id="GO:0003998">
    <property type="term" value="F:acylphosphatase activity"/>
    <property type="evidence" value="ECO:0007669"/>
    <property type="project" value="UniProtKB-EC"/>
</dbReference>
<dbReference type="SUPFAM" id="SSF54975">
    <property type="entry name" value="Acylphosphatase/BLUF domain-like"/>
    <property type="match status" value="1"/>
</dbReference>
<keyword evidence="5 8" id="KW-0378">Hydrolase</keyword>
<reference evidence="9" key="1">
    <citation type="submission" date="2017-08" db="EMBL/GenBank/DDBJ databases">
        <authorList>
            <person name="Grouzdev D.S."/>
            <person name="Gaisin V.A."/>
            <person name="Rysina M.S."/>
            <person name="Gorlenko V.M."/>
        </authorList>
    </citation>
    <scope>NUCLEOTIDE SEQUENCE [LARGE SCALE GENOMIC DNA]</scope>
    <source>
        <strain evidence="9">Kir15-3F</strain>
    </source>
</reference>
<accession>A0A2A6RHD3</accession>
<dbReference type="PANTHER" id="PTHR47268">
    <property type="entry name" value="ACYLPHOSPHATASE"/>
    <property type="match status" value="1"/>
</dbReference>
<evidence type="ECO:0000256" key="2">
    <source>
        <dbReference type="ARBA" id="ARBA00012150"/>
    </source>
</evidence>
<name>A0A2A6RHD3_9CHLR</name>
<dbReference type="EC" id="3.6.1.7" evidence="2 5"/>
<feature type="active site" evidence="5">
    <location>
        <position position="38"/>
    </location>
</feature>
<dbReference type="OrthoDB" id="9808093at2"/>
<dbReference type="InterPro" id="IPR036046">
    <property type="entry name" value="Acylphosphatase-like_dom_sf"/>
</dbReference>
<dbReference type="EMBL" id="NQWI01000066">
    <property type="protein sequence ID" value="PDW02477.1"/>
    <property type="molecule type" value="Genomic_DNA"/>
</dbReference>
<feature type="domain" description="Acylphosphatase-like" evidence="7">
    <location>
        <begin position="5"/>
        <end position="92"/>
    </location>
</feature>
<sequence>MERVRAHVVITGRVQGVSFRAYARDRARAAGVEGWIRNLSDGSVEAIFEGTRPAVQRMVSWCYSGPALAAVEKVEVRWEEPSGNEQGFAILW</sequence>
<organism evidence="8 9">
    <name type="scientific">Candidatus Viridilinea mediisalina</name>
    <dbReference type="NCBI Taxonomy" id="2024553"/>
    <lineage>
        <taxon>Bacteria</taxon>
        <taxon>Bacillati</taxon>
        <taxon>Chloroflexota</taxon>
        <taxon>Chloroflexia</taxon>
        <taxon>Chloroflexales</taxon>
        <taxon>Chloroflexineae</taxon>
        <taxon>Oscillochloridaceae</taxon>
        <taxon>Candidatus Viridilinea</taxon>
    </lineage>
</organism>
<dbReference type="Pfam" id="PF00708">
    <property type="entry name" value="Acylphosphatase"/>
    <property type="match status" value="1"/>
</dbReference>
<comment type="catalytic activity">
    <reaction evidence="4 5">
        <text>an acyl phosphate + H2O = a carboxylate + phosphate + H(+)</text>
        <dbReference type="Rhea" id="RHEA:14965"/>
        <dbReference type="ChEBI" id="CHEBI:15377"/>
        <dbReference type="ChEBI" id="CHEBI:15378"/>
        <dbReference type="ChEBI" id="CHEBI:29067"/>
        <dbReference type="ChEBI" id="CHEBI:43474"/>
        <dbReference type="ChEBI" id="CHEBI:59918"/>
        <dbReference type="EC" id="3.6.1.7"/>
    </reaction>
</comment>
<dbReference type="PROSITE" id="PS00150">
    <property type="entry name" value="ACYLPHOSPHATASE_1"/>
    <property type="match status" value="1"/>
</dbReference>
<dbReference type="InterPro" id="IPR017968">
    <property type="entry name" value="Acylphosphatase_CS"/>
</dbReference>
<evidence type="ECO:0000256" key="5">
    <source>
        <dbReference type="PROSITE-ProRule" id="PRU00520"/>
    </source>
</evidence>
<comment type="similarity">
    <text evidence="1 6">Belongs to the acylphosphatase family.</text>
</comment>
<comment type="caution">
    <text evidence="8">The sequence shown here is derived from an EMBL/GenBank/DDBJ whole genome shotgun (WGS) entry which is preliminary data.</text>
</comment>
<evidence type="ECO:0000256" key="6">
    <source>
        <dbReference type="RuleBase" id="RU004168"/>
    </source>
</evidence>
<dbReference type="PROSITE" id="PS51160">
    <property type="entry name" value="ACYLPHOSPHATASE_3"/>
    <property type="match status" value="1"/>
</dbReference>
<keyword evidence="9" id="KW-1185">Reference proteome</keyword>
<proteinExistence type="inferred from homology"/>
<dbReference type="AlphaFoldDB" id="A0A2A6RHD3"/>
<evidence type="ECO:0000313" key="8">
    <source>
        <dbReference type="EMBL" id="PDW02477.1"/>
    </source>
</evidence>
<gene>
    <name evidence="8" type="ORF">CJ255_13810</name>
</gene>
<feature type="active site" evidence="5">
    <location>
        <position position="20"/>
    </location>
</feature>